<evidence type="ECO:0000259" key="5">
    <source>
        <dbReference type="PROSITE" id="PS51845"/>
    </source>
</evidence>
<dbReference type="AlphaFoldDB" id="A0A9X0D8H7"/>
<dbReference type="PRINTS" id="PR00387">
    <property type="entry name" value="PDIESTERASE1"/>
</dbReference>
<proteinExistence type="predicted"/>
<gene>
    <name evidence="6" type="primary">PDE6</name>
    <name evidence="6" type="ORF">OS493_022801</name>
</gene>
<feature type="compositionally biased region" description="Basic and acidic residues" evidence="4">
    <location>
        <begin position="104"/>
        <end position="120"/>
    </location>
</feature>
<keyword evidence="2 6" id="KW-0378">Hydrolase</keyword>
<dbReference type="Proteomes" id="UP001163046">
    <property type="component" value="Unassembled WGS sequence"/>
</dbReference>
<evidence type="ECO:0000256" key="2">
    <source>
        <dbReference type="ARBA" id="ARBA00022801"/>
    </source>
</evidence>
<feature type="domain" description="PDEase" evidence="5">
    <location>
        <begin position="1"/>
        <end position="103"/>
    </location>
</feature>
<evidence type="ECO:0000313" key="6">
    <source>
        <dbReference type="EMBL" id="KAJ7390720.1"/>
    </source>
</evidence>
<evidence type="ECO:0000256" key="1">
    <source>
        <dbReference type="ARBA" id="ARBA00022723"/>
    </source>
</evidence>
<feature type="binding site" evidence="3">
    <location>
        <position position="7"/>
    </location>
    <ligand>
        <name>Zn(2+)</name>
        <dbReference type="ChEBI" id="CHEBI:29105"/>
        <label>1</label>
    </ligand>
</feature>
<dbReference type="EMBL" id="MU825412">
    <property type="protein sequence ID" value="KAJ7390720.1"/>
    <property type="molecule type" value="Genomic_DNA"/>
</dbReference>
<dbReference type="SUPFAM" id="SSF109604">
    <property type="entry name" value="HD-domain/PDEase-like"/>
    <property type="match status" value="1"/>
</dbReference>
<dbReference type="OrthoDB" id="6017640at2759"/>
<reference evidence="6" key="1">
    <citation type="submission" date="2023-01" db="EMBL/GenBank/DDBJ databases">
        <title>Genome assembly of the deep-sea coral Lophelia pertusa.</title>
        <authorList>
            <person name="Herrera S."/>
            <person name="Cordes E."/>
        </authorList>
    </citation>
    <scope>NUCLEOTIDE SEQUENCE</scope>
    <source>
        <strain evidence="6">USNM1676648</strain>
        <tissue evidence="6">Polyp</tissue>
    </source>
</reference>
<accession>A0A9X0D8H7</accession>
<dbReference type="GO" id="GO:0046872">
    <property type="term" value="F:metal ion binding"/>
    <property type="evidence" value="ECO:0007669"/>
    <property type="project" value="UniProtKB-KW"/>
</dbReference>
<comment type="caution">
    <text evidence="6">The sequence shown here is derived from an EMBL/GenBank/DDBJ whole genome shotgun (WGS) entry which is preliminary data.</text>
</comment>
<dbReference type="Pfam" id="PF00233">
    <property type="entry name" value="PDEase_I"/>
    <property type="match status" value="1"/>
</dbReference>
<dbReference type="InterPro" id="IPR002073">
    <property type="entry name" value="PDEase_catalytic_dom"/>
</dbReference>
<dbReference type="InterPro" id="IPR036971">
    <property type="entry name" value="PDEase_catalytic_dom_sf"/>
</dbReference>
<dbReference type="Gene3D" id="1.10.1300.10">
    <property type="entry name" value="3'5'-cyclic nucleotide phosphodiesterase, catalytic domain"/>
    <property type="match status" value="1"/>
</dbReference>
<name>A0A9X0D8H7_9CNID</name>
<feature type="compositionally biased region" description="Low complexity" evidence="4">
    <location>
        <begin position="121"/>
        <end position="131"/>
    </location>
</feature>
<evidence type="ECO:0000256" key="3">
    <source>
        <dbReference type="PIRSR" id="PIRSR623088-3"/>
    </source>
</evidence>
<evidence type="ECO:0000256" key="4">
    <source>
        <dbReference type="SAM" id="MobiDB-lite"/>
    </source>
</evidence>
<evidence type="ECO:0000313" key="7">
    <source>
        <dbReference type="Proteomes" id="UP001163046"/>
    </source>
</evidence>
<protein>
    <submittedName>
        <fullName evidence="6">cGMP-specific 3',5'-cyclic phosphodiesterase</fullName>
        <ecNumber evidence="6">3.1.4.35</ecNumber>
    </submittedName>
</protein>
<dbReference type="GO" id="GO:0047555">
    <property type="term" value="F:3',5'-cyclic-GMP phosphodiesterase activity"/>
    <property type="evidence" value="ECO:0007669"/>
    <property type="project" value="UniProtKB-EC"/>
</dbReference>
<dbReference type="GO" id="GO:0007165">
    <property type="term" value="P:signal transduction"/>
    <property type="evidence" value="ECO:0007669"/>
    <property type="project" value="InterPro"/>
</dbReference>
<feature type="region of interest" description="Disordered" evidence="4">
    <location>
        <begin position="104"/>
        <end position="170"/>
    </location>
</feature>
<dbReference type="InterPro" id="IPR023088">
    <property type="entry name" value="PDEase"/>
</dbReference>
<sequence>MMMTACDVAAITKPWGIQQQVAELVASEFFEQGDLERFQLNSEPIPMMDRKHKDELPKMQVGFIDFICTPVYKLFYDLEPCLKPLYDGCVNNRNNWQAMVDKSNEEAMNESKKTTSKEGNSEANNKNNSSSEEGDKLITPERNISQTRDPTSGVNNKNKEDKKSKTCSIL</sequence>
<keyword evidence="7" id="KW-1185">Reference proteome</keyword>
<feature type="compositionally biased region" description="Polar residues" evidence="4">
    <location>
        <begin position="142"/>
        <end position="156"/>
    </location>
</feature>
<keyword evidence="1 3" id="KW-0479">Metal-binding</keyword>
<dbReference type="EC" id="3.1.4.35" evidence="6"/>
<organism evidence="6 7">
    <name type="scientific">Desmophyllum pertusum</name>
    <dbReference type="NCBI Taxonomy" id="174260"/>
    <lineage>
        <taxon>Eukaryota</taxon>
        <taxon>Metazoa</taxon>
        <taxon>Cnidaria</taxon>
        <taxon>Anthozoa</taxon>
        <taxon>Hexacorallia</taxon>
        <taxon>Scleractinia</taxon>
        <taxon>Caryophylliina</taxon>
        <taxon>Caryophylliidae</taxon>
        <taxon>Desmophyllum</taxon>
    </lineage>
</organism>
<dbReference type="PANTHER" id="PTHR11347">
    <property type="entry name" value="CYCLIC NUCLEOTIDE PHOSPHODIESTERASE"/>
    <property type="match status" value="1"/>
</dbReference>
<dbReference type="PROSITE" id="PS51845">
    <property type="entry name" value="PDEASE_I_2"/>
    <property type="match status" value="1"/>
</dbReference>